<sequence>MAKKKFVPYLATTSLRKVIDSMKSHPLNLEITVARGYVRAGNRERTEFHTEVGWKEYENTTYEAELDWHGGGILCRLKIPWTRKCLILVIVVLVGVEIVALYLKS</sequence>
<dbReference type="Proteomes" id="UP000070344">
    <property type="component" value="Unassembled WGS sequence"/>
</dbReference>
<keyword evidence="1" id="KW-0812">Transmembrane</keyword>
<evidence type="ECO:0000313" key="3">
    <source>
        <dbReference type="Proteomes" id="UP000070344"/>
    </source>
</evidence>
<organism evidence="2 3">
    <name type="scientific">candidate division MSBL1 archaeon SCGC-AAA259O05</name>
    <dbReference type="NCBI Taxonomy" id="1698271"/>
    <lineage>
        <taxon>Archaea</taxon>
        <taxon>Methanobacteriati</taxon>
        <taxon>Methanobacteriota</taxon>
        <taxon>candidate division MSBL1</taxon>
    </lineage>
</organism>
<keyword evidence="3" id="KW-1185">Reference proteome</keyword>
<comment type="caution">
    <text evidence="2">The sequence shown here is derived from an EMBL/GenBank/DDBJ whole genome shotgun (WGS) entry which is preliminary data.</text>
</comment>
<dbReference type="AlphaFoldDB" id="A0A133V3L6"/>
<protein>
    <submittedName>
        <fullName evidence="2">Uncharacterized protein</fullName>
    </submittedName>
</protein>
<feature type="transmembrane region" description="Helical" evidence="1">
    <location>
        <begin position="85"/>
        <end position="103"/>
    </location>
</feature>
<reference evidence="2 3" key="1">
    <citation type="journal article" date="2016" name="Sci. Rep.">
        <title>Metabolic traits of an uncultured archaeal lineage -MSBL1- from brine pools of the Red Sea.</title>
        <authorList>
            <person name="Mwirichia R."/>
            <person name="Alam I."/>
            <person name="Rashid M."/>
            <person name="Vinu M."/>
            <person name="Ba-Alawi W."/>
            <person name="Anthony Kamau A."/>
            <person name="Kamanda Ngugi D."/>
            <person name="Goker M."/>
            <person name="Klenk H.P."/>
            <person name="Bajic V."/>
            <person name="Stingl U."/>
        </authorList>
    </citation>
    <scope>NUCLEOTIDE SEQUENCE [LARGE SCALE GENOMIC DNA]</scope>
    <source>
        <strain evidence="2">SCGC-AAA259O05</strain>
    </source>
</reference>
<proteinExistence type="predicted"/>
<name>A0A133V3L6_9EURY</name>
<keyword evidence="1" id="KW-1133">Transmembrane helix</keyword>
<gene>
    <name evidence="2" type="ORF">AKJ41_03035</name>
</gene>
<evidence type="ECO:0000256" key="1">
    <source>
        <dbReference type="SAM" id="Phobius"/>
    </source>
</evidence>
<keyword evidence="1" id="KW-0472">Membrane</keyword>
<evidence type="ECO:0000313" key="2">
    <source>
        <dbReference type="EMBL" id="KXB01030.1"/>
    </source>
</evidence>
<dbReference type="EMBL" id="LHXV01000030">
    <property type="protein sequence ID" value="KXB01030.1"/>
    <property type="molecule type" value="Genomic_DNA"/>
</dbReference>
<accession>A0A133V3L6</accession>